<dbReference type="RefSeq" id="WP_088074090.1">
    <property type="nucleotide sequence ID" value="NZ_JAHQCR010000023.1"/>
</dbReference>
<comment type="caution">
    <text evidence="3">The sequence shown here is derived from an EMBL/GenBank/DDBJ whole genome shotgun (WGS) entry which is preliminary data.</text>
</comment>
<keyword evidence="4" id="KW-1185">Reference proteome</keyword>
<dbReference type="Pfam" id="PF00589">
    <property type="entry name" value="Phage_integrase"/>
    <property type="match status" value="1"/>
</dbReference>
<proteinExistence type="predicted"/>
<reference evidence="3 4" key="1">
    <citation type="submission" date="2021-06" db="EMBL/GenBank/DDBJ databases">
        <title>Bacillus sp. RD4P76, an endophyte from a halophyte.</title>
        <authorList>
            <person name="Sun J.-Q."/>
        </authorList>
    </citation>
    <scope>NUCLEOTIDE SEQUENCE [LARGE SCALE GENOMIC DNA]</scope>
    <source>
        <strain evidence="3 4">JCM 17098</strain>
    </source>
</reference>
<dbReference type="Gene3D" id="1.10.443.10">
    <property type="entry name" value="Intergrase catalytic core"/>
    <property type="match status" value="1"/>
</dbReference>
<evidence type="ECO:0000256" key="1">
    <source>
        <dbReference type="ARBA" id="ARBA00023172"/>
    </source>
</evidence>
<dbReference type="InterPro" id="IPR013762">
    <property type="entry name" value="Integrase-like_cat_sf"/>
</dbReference>
<sequence>MEFVEAIKDREKIKVIKEILFHRSKRDYLLFTFGINTGLKISEILNIKIHEIMDHNKIKQFYVLEGKEERAIYLNDQVKVALNAYFNELPTIKEDEYLFRSKKSELPITRQQAYRIINAVAREAGIESKIGTHTLRKTFGYHAYRSGVAISLLQKIFHHSSRRETLKYIGVDNMEIMHPKIDVNL</sequence>
<dbReference type="InterPro" id="IPR050090">
    <property type="entry name" value="Tyrosine_recombinase_XerCD"/>
</dbReference>
<evidence type="ECO:0000259" key="2">
    <source>
        <dbReference type="PROSITE" id="PS51898"/>
    </source>
</evidence>
<keyword evidence="1" id="KW-0233">DNA recombination</keyword>
<gene>
    <name evidence="3" type="ORF">KS407_05530</name>
</gene>
<evidence type="ECO:0000313" key="3">
    <source>
        <dbReference type="EMBL" id="MBU9720909.1"/>
    </source>
</evidence>
<dbReference type="PANTHER" id="PTHR30349">
    <property type="entry name" value="PHAGE INTEGRASE-RELATED"/>
    <property type="match status" value="1"/>
</dbReference>
<feature type="domain" description="Tyr recombinase" evidence="2">
    <location>
        <begin position="2"/>
        <end position="182"/>
    </location>
</feature>
<dbReference type="InterPro" id="IPR011010">
    <property type="entry name" value="DNA_brk_join_enz"/>
</dbReference>
<dbReference type="PANTHER" id="PTHR30349:SF82">
    <property type="entry name" value="INTEGRASE_RECOMBINASE YOEC-RELATED"/>
    <property type="match status" value="1"/>
</dbReference>
<name>A0ABS6JQT6_9BACI</name>
<dbReference type="Proteomes" id="UP000790580">
    <property type="component" value="Unassembled WGS sequence"/>
</dbReference>
<dbReference type="SUPFAM" id="SSF56349">
    <property type="entry name" value="DNA breaking-rejoining enzymes"/>
    <property type="match status" value="1"/>
</dbReference>
<protein>
    <submittedName>
        <fullName evidence="3">Tyrosine-type recombinase/integrase</fullName>
    </submittedName>
</protein>
<evidence type="ECO:0000313" key="4">
    <source>
        <dbReference type="Proteomes" id="UP000790580"/>
    </source>
</evidence>
<dbReference type="PROSITE" id="PS51898">
    <property type="entry name" value="TYR_RECOMBINASE"/>
    <property type="match status" value="1"/>
</dbReference>
<accession>A0ABS6JQT6</accession>
<dbReference type="InterPro" id="IPR002104">
    <property type="entry name" value="Integrase_catalytic"/>
</dbReference>
<dbReference type="EMBL" id="JAHQCR010000023">
    <property type="protein sequence ID" value="MBU9720909.1"/>
    <property type="molecule type" value="Genomic_DNA"/>
</dbReference>
<organism evidence="3 4">
    <name type="scientific">Evansella alkalicola</name>
    <dbReference type="NCBI Taxonomy" id="745819"/>
    <lineage>
        <taxon>Bacteria</taxon>
        <taxon>Bacillati</taxon>
        <taxon>Bacillota</taxon>
        <taxon>Bacilli</taxon>
        <taxon>Bacillales</taxon>
        <taxon>Bacillaceae</taxon>
        <taxon>Evansella</taxon>
    </lineage>
</organism>